<dbReference type="Pfam" id="PF03485">
    <property type="entry name" value="Arg_tRNA_synt_N"/>
    <property type="match status" value="1"/>
</dbReference>
<dbReference type="SUPFAM" id="SSF55190">
    <property type="entry name" value="Arginyl-tRNA synthetase (ArgRS), N-terminal 'additional' domain"/>
    <property type="match status" value="1"/>
</dbReference>
<dbReference type="eggNOG" id="COG0018">
    <property type="taxonomic scope" value="Bacteria"/>
</dbReference>
<comment type="catalytic activity">
    <reaction evidence="10 11">
        <text>tRNA(Arg) + L-arginine + ATP = L-arginyl-tRNA(Arg) + AMP + diphosphate</text>
        <dbReference type="Rhea" id="RHEA:20301"/>
        <dbReference type="Rhea" id="RHEA-COMP:9658"/>
        <dbReference type="Rhea" id="RHEA-COMP:9673"/>
        <dbReference type="ChEBI" id="CHEBI:30616"/>
        <dbReference type="ChEBI" id="CHEBI:32682"/>
        <dbReference type="ChEBI" id="CHEBI:33019"/>
        <dbReference type="ChEBI" id="CHEBI:78442"/>
        <dbReference type="ChEBI" id="CHEBI:78513"/>
        <dbReference type="ChEBI" id="CHEBI:456215"/>
        <dbReference type="EC" id="6.1.1.19"/>
    </reaction>
</comment>
<evidence type="ECO:0000256" key="7">
    <source>
        <dbReference type="ARBA" id="ARBA00022840"/>
    </source>
</evidence>
<dbReference type="SUPFAM" id="SSF47323">
    <property type="entry name" value="Anticodon-binding domain of a subclass of class I aminoacyl-tRNA synthetases"/>
    <property type="match status" value="1"/>
</dbReference>
<dbReference type="InterPro" id="IPR014729">
    <property type="entry name" value="Rossmann-like_a/b/a_fold"/>
</dbReference>
<comment type="caution">
    <text evidence="16">The sequence shown here is derived from an EMBL/GenBank/DDBJ whole genome shotgun (WGS) entry which is preliminary data.</text>
</comment>
<dbReference type="InterPro" id="IPR035684">
    <property type="entry name" value="ArgRS_core"/>
</dbReference>
<dbReference type="SUPFAM" id="SSF52374">
    <property type="entry name" value="Nucleotidylyl transferase"/>
    <property type="match status" value="1"/>
</dbReference>
<evidence type="ECO:0000256" key="13">
    <source>
        <dbReference type="SAM" id="MobiDB-lite"/>
    </source>
</evidence>
<keyword evidence="4 11" id="KW-0963">Cytoplasm</keyword>
<dbReference type="CDD" id="cd00671">
    <property type="entry name" value="ArgRS_core"/>
    <property type="match status" value="1"/>
</dbReference>
<dbReference type="Pfam" id="PF05746">
    <property type="entry name" value="DALR_1"/>
    <property type="match status" value="1"/>
</dbReference>
<evidence type="ECO:0000256" key="11">
    <source>
        <dbReference type="HAMAP-Rule" id="MF_00123"/>
    </source>
</evidence>
<dbReference type="Gene3D" id="3.40.50.620">
    <property type="entry name" value="HUPs"/>
    <property type="match status" value="1"/>
</dbReference>
<comment type="similarity">
    <text evidence="2 11 12">Belongs to the class-I aminoacyl-tRNA synthetase family.</text>
</comment>
<sequence length="611" mass="65938">MAGPVSAFARLGGMSPEELAIEINAVCRSLAEQTALGALGAEDIPEVGKLAVMRPKDRAHGDWSTNVAMQLAKKAGMNPRDLAQSVANELVNGHGIASVEVAGPGFINITLDAAASAAVVDTVLEAGEAYGSNGHLAGKTLNLEFVSANPTGPIHIGGTRWAAVGDSLARVLKANGAQVVSEYYFNDHGEQINRFAKSLVAAAHGEPAPADGYKGAYIDEIAQRVIEQAQADGVDILNLGRVDAGANSEGEPLGEGDSPQREEFRKRAVPMMFAEIQQSMKDFRVNFDVWFHENSLYEDGEVERAFDVLRSKGDIYEQDGATWFASTKHGDDKDRVIIKSDGNYAYFAADIAYYYNKRHRQVSPADVAIYMLGADHHGYIGRMMAMCAAFGDEPGVNMQILIGQMVNVIKDGKAVRMSKRAGNVVTIDDLVEAVGVDAARYSLARTDYNQSVDIDLDLLASHTNENPVYYVQYAHARSKNVDRNAAAASIDTTLADLSLLDSEADEAVLAQLAMYPSVVQTAADQRAPHRIAHYLEDLAGAYHRWYNLERVVPMPLTDPENREGGERAAELEKAKNPEPARAAARLKLNDAVQRVIANGLGLLGVSAPEKM</sequence>
<dbReference type="InterPro" id="IPR009080">
    <property type="entry name" value="tRNAsynth_Ia_anticodon-bd"/>
</dbReference>
<evidence type="ECO:0000313" key="16">
    <source>
        <dbReference type="EMBL" id="KFI38377.1"/>
    </source>
</evidence>
<keyword evidence="17" id="KW-1185">Reference proteome</keyword>
<proteinExistence type="inferred from homology"/>
<dbReference type="InterPro" id="IPR001278">
    <property type="entry name" value="Arg-tRNA-ligase"/>
</dbReference>
<dbReference type="EMBL" id="JGYK01000004">
    <property type="protein sequence ID" value="KFI38377.1"/>
    <property type="molecule type" value="Genomic_DNA"/>
</dbReference>
<dbReference type="EC" id="6.1.1.19" evidence="11"/>
<name>A0A086YVS7_9BIFI</name>
<dbReference type="AlphaFoldDB" id="A0A086YVS7"/>
<dbReference type="PANTHER" id="PTHR11956">
    <property type="entry name" value="ARGINYL-TRNA SYNTHETASE"/>
    <property type="match status" value="1"/>
</dbReference>
<keyword evidence="8 11" id="KW-0648">Protein biosynthesis</keyword>
<dbReference type="FunFam" id="3.40.50.620:FF:000062">
    <property type="entry name" value="Arginine--tRNA ligase"/>
    <property type="match status" value="1"/>
</dbReference>
<feature type="region of interest" description="Disordered" evidence="13">
    <location>
        <begin position="555"/>
        <end position="580"/>
    </location>
</feature>
<dbReference type="GO" id="GO:0004814">
    <property type="term" value="F:arginine-tRNA ligase activity"/>
    <property type="evidence" value="ECO:0007669"/>
    <property type="project" value="UniProtKB-UniRule"/>
</dbReference>
<keyword evidence="6 11" id="KW-0547">Nucleotide-binding</keyword>
<evidence type="ECO:0000256" key="9">
    <source>
        <dbReference type="ARBA" id="ARBA00023146"/>
    </source>
</evidence>
<evidence type="ECO:0000256" key="4">
    <source>
        <dbReference type="ARBA" id="ARBA00022490"/>
    </source>
</evidence>
<dbReference type="InterPro" id="IPR001412">
    <property type="entry name" value="aa-tRNA-synth_I_CS"/>
</dbReference>
<gene>
    <name evidence="11" type="primary">argS</name>
    <name evidence="16" type="ORF">BACT_0283</name>
</gene>
<evidence type="ECO:0000256" key="12">
    <source>
        <dbReference type="RuleBase" id="RU363038"/>
    </source>
</evidence>
<evidence type="ECO:0000256" key="8">
    <source>
        <dbReference type="ARBA" id="ARBA00022917"/>
    </source>
</evidence>
<evidence type="ECO:0000256" key="6">
    <source>
        <dbReference type="ARBA" id="ARBA00022741"/>
    </source>
</evidence>
<feature type="compositionally biased region" description="Basic and acidic residues" evidence="13">
    <location>
        <begin position="559"/>
        <end position="578"/>
    </location>
</feature>
<dbReference type="SMART" id="SM01016">
    <property type="entry name" value="Arg_tRNA_synt_N"/>
    <property type="match status" value="1"/>
</dbReference>
<dbReference type="PROSITE" id="PS00178">
    <property type="entry name" value="AA_TRNA_LIGASE_I"/>
    <property type="match status" value="1"/>
</dbReference>
<keyword evidence="7 11" id="KW-0067">ATP-binding</keyword>
<dbReference type="PANTHER" id="PTHR11956:SF5">
    <property type="entry name" value="ARGININE--TRNA LIGASE, CYTOPLASMIC"/>
    <property type="match status" value="1"/>
</dbReference>
<evidence type="ECO:0000256" key="3">
    <source>
        <dbReference type="ARBA" id="ARBA00011245"/>
    </source>
</evidence>
<evidence type="ECO:0000313" key="17">
    <source>
        <dbReference type="Proteomes" id="UP000029015"/>
    </source>
</evidence>
<dbReference type="PRINTS" id="PR01038">
    <property type="entry name" value="TRNASYNTHARG"/>
</dbReference>
<dbReference type="Gene3D" id="1.10.730.10">
    <property type="entry name" value="Isoleucyl-tRNA Synthetase, Domain 1"/>
    <property type="match status" value="1"/>
</dbReference>
<feature type="domain" description="Arginyl tRNA synthetase N-terminal" evidence="15">
    <location>
        <begin position="25"/>
        <end position="111"/>
    </location>
</feature>
<evidence type="ECO:0000256" key="10">
    <source>
        <dbReference type="ARBA" id="ARBA00049339"/>
    </source>
</evidence>
<feature type="short sequence motif" description="'HIGH' region" evidence="11">
    <location>
        <begin position="148"/>
        <end position="158"/>
    </location>
</feature>
<dbReference type="HAMAP" id="MF_00123">
    <property type="entry name" value="Arg_tRNA_synth"/>
    <property type="match status" value="1"/>
</dbReference>
<dbReference type="GO" id="GO:0005737">
    <property type="term" value="C:cytoplasm"/>
    <property type="evidence" value="ECO:0007669"/>
    <property type="project" value="UniProtKB-SubCell"/>
</dbReference>
<organism evidence="16 17">
    <name type="scientific">Bifidobacterium actinocoloniiforme DSM 22766</name>
    <dbReference type="NCBI Taxonomy" id="1437605"/>
    <lineage>
        <taxon>Bacteria</taxon>
        <taxon>Bacillati</taxon>
        <taxon>Actinomycetota</taxon>
        <taxon>Actinomycetes</taxon>
        <taxon>Bifidobacteriales</taxon>
        <taxon>Bifidobacteriaceae</taxon>
        <taxon>Bifidobacterium</taxon>
    </lineage>
</organism>
<keyword evidence="9 11" id="KW-0030">Aminoacyl-tRNA synthetase</keyword>
<keyword evidence="5 11" id="KW-0436">Ligase</keyword>
<evidence type="ECO:0000256" key="1">
    <source>
        <dbReference type="ARBA" id="ARBA00004496"/>
    </source>
</evidence>
<dbReference type="Pfam" id="PF00750">
    <property type="entry name" value="tRNA-synt_1d"/>
    <property type="match status" value="1"/>
</dbReference>
<dbReference type="GO" id="GO:0006420">
    <property type="term" value="P:arginyl-tRNA aminoacylation"/>
    <property type="evidence" value="ECO:0007669"/>
    <property type="project" value="UniProtKB-UniRule"/>
</dbReference>
<dbReference type="Gene3D" id="3.30.1360.70">
    <property type="entry name" value="Arginyl tRNA synthetase N-terminal domain"/>
    <property type="match status" value="1"/>
</dbReference>
<dbReference type="InterPro" id="IPR008909">
    <property type="entry name" value="DALR_anticod-bd"/>
</dbReference>
<comment type="subunit">
    <text evidence="3 11">Monomer.</text>
</comment>
<protein>
    <recommendedName>
        <fullName evidence="11">Arginine--tRNA ligase</fullName>
        <ecNumber evidence="11">6.1.1.19</ecNumber>
    </recommendedName>
    <alternativeName>
        <fullName evidence="11">Arginyl-tRNA synthetase</fullName>
        <shortName evidence="11">ArgRS</shortName>
    </alternativeName>
</protein>
<comment type="subcellular location">
    <subcellularLocation>
        <location evidence="1 11">Cytoplasm</location>
    </subcellularLocation>
</comment>
<dbReference type="InterPro" id="IPR036695">
    <property type="entry name" value="Arg-tRNA-synth_N_sf"/>
</dbReference>
<reference evidence="16 17" key="1">
    <citation type="submission" date="2014-03" db="EMBL/GenBank/DDBJ databases">
        <title>Genomics of Bifidobacteria.</title>
        <authorList>
            <person name="Ventura M."/>
            <person name="Milani C."/>
            <person name="Lugli G.A."/>
        </authorList>
    </citation>
    <scope>NUCLEOTIDE SEQUENCE [LARGE SCALE GENOMIC DNA]</scope>
    <source>
        <strain evidence="16 17">DSM 22766</strain>
    </source>
</reference>
<accession>A0A086YVS7</accession>
<evidence type="ECO:0000259" key="15">
    <source>
        <dbReference type="SMART" id="SM01016"/>
    </source>
</evidence>
<dbReference type="NCBIfam" id="TIGR00456">
    <property type="entry name" value="argS"/>
    <property type="match status" value="1"/>
</dbReference>
<dbReference type="InterPro" id="IPR005148">
    <property type="entry name" value="Arg-tRNA-synth_N"/>
</dbReference>
<evidence type="ECO:0000256" key="5">
    <source>
        <dbReference type="ARBA" id="ARBA00022598"/>
    </source>
</evidence>
<dbReference type="SMART" id="SM00836">
    <property type="entry name" value="DALR_1"/>
    <property type="match status" value="1"/>
</dbReference>
<evidence type="ECO:0000259" key="14">
    <source>
        <dbReference type="SMART" id="SM00836"/>
    </source>
</evidence>
<dbReference type="STRING" id="1437605.AB656_00230"/>
<dbReference type="GO" id="GO:0005524">
    <property type="term" value="F:ATP binding"/>
    <property type="evidence" value="ECO:0007669"/>
    <property type="project" value="UniProtKB-UniRule"/>
</dbReference>
<dbReference type="Proteomes" id="UP000029015">
    <property type="component" value="Unassembled WGS sequence"/>
</dbReference>
<evidence type="ECO:0000256" key="2">
    <source>
        <dbReference type="ARBA" id="ARBA00005594"/>
    </source>
</evidence>
<feature type="domain" description="DALR anticodon binding" evidence="14">
    <location>
        <begin position="471"/>
        <end position="611"/>
    </location>
</feature>